<evidence type="ECO:0000313" key="6">
    <source>
        <dbReference type="EMBL" id="GAA1571559.1"/>
    </source>
</evidence>
<name>A0ABP4P343_9ACTN</name>
<keyword evidence="3 5" id="KW-0949">S-adenosyl-L-methionine</keyword>
<evidence type="ECO:0000256" key="3">
    <source>
        <dbReference type="ARBA" id="ARBA00022691"/>
    </source>
</evidence>
<evidence type="ECO:0000256" key="2">
    <source>
        <dbReference type="ARBA" id="ARBA00022679"/>
    </source>
</evidence>
<feature type="binding site" evidence="5">
    <location>
        <position position="16"/>
    </location>
    <ligand>
        <name>S-adenosyl-L-methionine</name>
        <dbReference type="ChEBI" id="CHEBI:59789"/>
    </ligand>
</feature>
<dbReference type="PANTHER" id="PTHR11727">
    <property type="entry name" value="DIMETHYLADENOSINE TRANSFERASE"/>
    <property type="match status" value="1"/>
</dbReference>
<reference evidence="7" key="1">
    <citation type="journal article" date="2019" name="Int. J. Syst. Evol. Microbiol.">
        <title>The Global Catalogue of Microorganisms (GCM) 10K type strain sequencing project: providing services to taxonomists for standard genome sequencing and annotation.</title>
        <authorList>
            <consortium name="The Broad Institute Genomics Platform"/>
            <consortium name="The Broad Institute Genome Sequencing Center for Infectious Disease"/>
            <person name="Wu L."/>
            <person name="Ma J."/>
        </authorList>
    </citation>
    <scope>NUCLEOTIDE SEQUENCE [LARGE SCALE GENOMIC DNA]</scope>
    <source>
        <strain evidence="7">JCM 15572</strain>
    </source>
</reference>
<dbReference type="InterPro" id="IPR001737">
    <property type="entry name" value="KsgA/Erm"/>
</dbReference>
<dbReference type="Proteomes" id="UP001501705">
    <property type="component" value="Unassembled WGS sequence"/>
</dbReference>
<keyword evidence="1 5" id="KW-0489">Methyltransferase</keyword>
<evidence type="ECO:0000256" key="4">
    <source>
        <dbReference type="ARBA" id="ARBA00022884"/>
    </source>
</evidence>
<protein>
    <recommendedName>
        <fullName evidence="8">Ribosomal RNA adenine methylase transferase N-terminal domain-containing protein</fullName>
    </recommendedName>
</protein>
<proteinExistence type="inferred from homology"/>
<comment type="caution">
    <text evidence="6">The sequence shown here is derived from an EMBL/GenBank/DDBJ whole genome shotgun (WGS) entry which is preliminary data.</text>
</comment>
<organism evidence="6 7">
    <name type="scientific">Kribbella hippodromi</name>
    <dbReference type="NCBI Taxonomy" id="434347"/>
    <lineage>
        <taxon>Bacteria</taxon>
        <taxon>Bacillati</taxon>
        <taxon>Actinomycetota</taxon>
        <taxon>Actinomycetes</taxon>
        <taxon>Propionibacteriales</taxon>
        <taxon>Kribbellaceae</taxon>
        <taxon>Kribbella</taxon>
    </lineage>
</organism>
<comment type="similarity">
    <text evidence="5">Belongs to the class I-like SAM-binding methyltransferase superfamily. rRNA adenine N(6)-methyltransferase family.</text>
</comment>
<dbReference type="PANTHER" id="PTHR11727:SF7">
    <property type="entry name" value="DIMETHYLADENOSINE TRANSFERASE-RELATED"/>
    <property type="match status" value="1"/>
</dbReference>
<keyword evidence="7" id="KW-1185">Reference proteome</keyword>
<dbReference type="InterPro" id="IPR029063">
    <property type="entry name" value="SAM-dependent_MTases_sf"/>
</dbReference>
<feature type="binding site" evidence="5">
    <location>
        <position position="61"/>
    </location>
    <ligand>
        <name>S-adenosyl-L-methionine</name>
        <dbReference type="ChEBI" id="CHEBI:59789"/>
    </ligand>
</feature>
<evidence type="ECO:0000256" key="5">
    <source>
        <dbReference type="PROSITE-ProRule" id="PRU01026"/>
    </source>
</evidence>
<dbReference type="EMBL" id="BAAAPH010000008">
    <property type="protein sequence ID" value="GAA1571559.1"/>
    <property type="molecule type" value="Genomic_DNA"/>
</dbReference>
<feature type="binding site" evidence="5">
    <location>
        <position position="82"/>
    </location>
    <ligand>
        <name>S-adenosyl-L-methionine</name>
        <dbReference type="ChEBI" id="CHEBI:59789"/>
    </ligand>
</feature>
<feature type="binding site" evidence="5">
    <location>
        <position position="14"/>
    </location>
    <ligand>
        <name>S-adenosyl-L-methionine</name>
        <dbReference type="ChEBI" id="CHEBI:59789"/>
    </ligand>
</feature>
<evidence type="ECO:0000313" key="7">
    <source>
        <dbReference type="Proteomes" id="UP001501705"/>
    </source>
</evidence>
<gene>
    <name evidence="6" type="ORF">GCM10009804_29920</name>
</gene>
<dbReference type="Pfam" id="PF00398">
    <property type="entry name" value="RrnaAD"/>
    <property type="match status" value="1"/>
</dbReference>
<sequence>MRTYRGGRHEHGQNYLTDHTTIDRFIQLVAESSGPIVEIGPGRGALTTRLQALRRPVTAVEIDPRSAAFLRESLEVEVVTADS</sequence>
<dbReference type="PROSITE" id="PS01131">
    <property type="entry name" value="RRNA_A_DIMETH"/>
    <property type="match status" value="1"/>
</dbReference>
<keyword evidence="2 5" id="KW-0808">Transferase</keyword>
<evidence type="ECO:0000256" key="1">
    <source>
        <dbReference type="ARBA" id="ARBA00022603"/>
    </source>
</evidence>
<dbReference type="SUPFAM" id="SSF53335">
    <property type="entry name" value="S-adenosyl-L-methionine-dependent methyltransferases"/>
    <property type="match status" value="1"/>
</dbReference>
<dbReference type="InterPro" id="IPR020596">
    <property type="entry name" value="rRNA_Ade_Mease_Trfase_CS"/>
</dbReference>
<evidence type="ECO:0008006" key="8">
    <source>
        <dbReference type="Google" id="ProtNLM"/>
    </source>
</evidence>
<accession>A0ABP4P343</accession>
<comment type="caution">
    <text evidence="5">Lacks conserved residue(s) required for the propagation of feature annotation.</text>
</comment>
<feature type="binding site" evidence="5">
    <location>
        <position position="40"/>
    </location>
    <ligand>
        <name>S-adenosyl-L-methionine</name>
        <dbReference type="ChEBI" id="CHEBI:59789"/>
    </ligand>
</feature>
<dbReference type="Gene3D" id="3.40.50.150">
    <property type="entry name" value="Vaccinia Virus protein VP39"/>
    <property type="match status" value="1"/>
</dbReference>
<dbReference type="PROSITE" id="PS51689">
    <property type="entry name" value="SAM_RNA_A_N6_MT"/>
    <property type="match status" value="1"/>
</dbReference>
<keyword evidence="4 5" id="KW-0694">RNA-binding</keyword>